<dbReference type="Pfam" id="PF07690">
    <property type="entry name" value="MFS_1"/>
    <property type="match status" value="1"/>
</dbReference>
<dbReference type="InterPro" id="IPR036259">
    <property type="entry name" value="MFS_trans_sf"/>
</dbReference>
<feature type="transmembrane region" description="Helical" evidence="6">
    <location>
        <begin position="45"/>
        <end position="63"/>
    </location>
</feature>
<dbReference type="Proteomes" id="UP000242180">
    <property type="component" value="Unassembled WGS sequence"/>
</dbReference>
<evidence type="ECO:0000259" key="7">
    <source>
        <dbReference type="PROSITE" id="PS50850"/>
    </source>
</evidence>
<sequence length="489" mass="55015">MSDSKYDASELEKHTIASEATECIDENGNAHYEQTPAERTLVRKLDYLFVMPFIAILNFLQFFDKSALNYSGVLGIKEDTGTTASQYSWLGSIFYLGYLLYQPINMFLLQRVPLSQYISVLIILWGLVLAVTAEGKNFSQLAALRFLLGFFEAGIYPCCIMIISTMYRRREQAGRLGVVYICNGVAMAVGGLIGYGIGQMYDHGKSPWQWIMIILGSVTVFFGLFCFFFLVDKPKSRFLRLTSETEQIVDARQRDNAVVRTREIKFSHMRESLCEPRFWLLVITSLLINFQNGALNTFSSIITAGFGFSSLNAILLTIPSGVADCIYIVFAIWFNRRYGHTIYLSCAFLVITIIGLILLLVIPIPQVKLVGLYLCWAYCAAYTLMLVIVANNVSGYTKKIFYSSGIIIGYTIGNFAGPLMIKANEAPLYLSGMITYIVVDAVCIVFLLICRHLMAKSNRERLAGSTGKQEPNTTDDLTDREDPNFIYRL</sequence>
<accession>A0A1X2HU16</accession>
<dbReference type="EMBL" id="MCGN01000001">
    <property type="protein sequence ID" value="ORZ03080.1"/>
    <property type="molecule type" value="Genomic_DNA"/>
</dbReference>
<dbReference type="GO" id="GO:0022857">
    <property type="term" value="F:transmembrane transporter activity"/>
    <property type="evidence" value="ECO:0007669"/>
    <property type="project" value="InterPro"/>
</dbReference>
<dbReference type="FunCoup" id="A0A1X2HU16">
    <property type="interactions" value="81"/>
</dbReference>
<evidence type="ECO:0000256" key="3">
    <source>
        <dbReference type="ARBA" id="ARBA00022692"/>
    </source>
</evidence>
<dbReference type="PROSITE" id="PS50850">
    <property type="entry name" value="MFS"/>
    <property type="match status" value="1"/>
</dbReference>
<dbReference type="PANTHER" id="PTHR43791">
    <property type="entry name" value="PERMEASE-RELATED"/>
    <property type="match status" value="1"/>
</dbReference>
<feature type="transmembrane region" description="Helical" evidence="6">
    <location>
        <begin position="370"/>
        <end position="393"/>
    </location>
</feature>
<feature type="transmembrane region" description="Helical" evidence="6">
    <location>
        <begin position="83"/>
        <end position="101"/>
    </location>
</feature>
<reference evidence="8 9" key="1">
    <citation type="submission" date="2016-07" db="EMBL/GenBank/DDBJ databases">
        <title>Pervasive Adenine N6-methylation of Active Genes in Fungi.</title>
        <authorList>
            <consortium name="DOE Joint Genome Institute"/>
            <person name="Mondo S.J."/>
            <person name="Dannebaum R.O."/>
            <person name="Kuo R.C."/>
            <person name="Labutti K."/>
            <person name="Haridas S."/>
            <person name="Kuo A."/>
            <person name="Salamov A."/>
            <person name="Ahrendt S.R."/>
            <person name="Lipzen A."/>
            <person name="Sullivan W."/>
            <person name="Andreopoulos W.B."/>
            <person name="Clum A."/>
            <person name="Lindquist E."/>
            <person name="Daum C."/>
            <person name="Ramamoorthy G.K."/>
            <person name="Gryganskyi A."/>
            <person name="Culley D."/>
            <person name="Magnuson J.K."/>
            <person name="James T.Y."/>
            <person name="O'Malley M.A."/>
            <person name="Stajich J.E."/>
            <person name="Spatafora J.W."/>
            <person name="Visel A."/>
            <person name="Grigoriev I.V."/>
        </authorList>
    </citation>
    <scope>NUCLEOTIDE SEQUENCE [LARGE SCALE GENOMIC DNA]</scope>
    <source>
        <strain evidence="8 9">NRRL 2496</strain>
    </source>
</reference>
<feature type="transmembrane region" description="Helical" evidence="6">
    <location>
        <begin position="427"/>
        <end position="449"/>
    </location>
</feature>
<keyword evidence="4 6" id="KW-1133">Transmembrane helix</keyword>
<dbReference type="PANTHER" id="PTHR43791:SF36">
    <property type="entry name" value="TRANSPORTER, PUTATIVE (AFU_ORTHOLOGUE AFUA_6G08340)-RELATED"/>
    <property type="match status" value="1"/>
</dbReference>
<proteinExistence type="predicted"/>
<dbReference type="STRING" id="13706.A0A1X2HU16"/>
<dbReference type="SUPFAM" id="SSF103473">
    <property type="entry name" value="MFS general substrate transporter"/>
    <property type="match status" value="1"/>
</dbReference>
<keyword evidence="9" id="KW-1185">Reference proteome</keyword>
<dbReference type="GO" id="GO:0016020">
    <property type="term" value="C:membrane"/>
    <property type="evidence" value="ECO:0007669"/>
    <property type="project" value="UniProtKB-SubCell"/>
</dbReference>
<feature type="transmembrane region" description="Helical" evidence="6">
    <location>
        <begin position="113"/>
        <end position="131"/>
    </location>
</feature>
<protein>
    <submittedName>
        <fullName evidence="8">Major facilitator superfamily domain-containing protein</fullName>
    </submittedName>
</protein>
<dbReference type="OrthoDB" id="6730379at2759"/>
<keyword evidence="5 6" id="KW-0472">Membrane</keyword>
<dbReference type="AlphaFoldDB" id="A0A1X2HU16"/>
<keyword evidence="3 6" id="KW-0812">Transmembrane</keyword>
<feature type="transmembrane region" description="Helical" evidence="6">
    <location>
        <begin position="176"/>
        <end position="198"/>
    </location>
</feature>
<evidence type="ECO:0000256" key="6">
    <source>
        <dbReference type="SAM" id="Phobius"/>
    </source>
</evidence>
<feature type="transmembrane region" description="Helical" evidence="6">
    <location>
        <begin position="210"/>
        <end position="231"/>
    </location>
</feature>
<evidence type="ECO:0000256" key="2">
    <source>
        <dbReference type="ARBA" id="ARBA00022448"/>
    </source>
</evidence>
<dbReference type="InterPro" id="IPR020846">
    <property type="entry name" value="MFS_dom"/>
</dbReference>
<comment type="subcellular location">
    <subcellularLocation>
        <location evidence="1">Membrane</location>
        <topology evidence="1">Multi-pass membrane protein</topology>
    </subcellularLocation>
</comment>
<feature type="transmembrane region" description="Helical" evidence="6">
    <location>
        <begin position="143"/>
        <end position="164"/>
    </location>
</feature>
<evidence type="ECO:0000256" key="1">
    <source>
        <dbReference type="ARBA" id="ARBA00004141"/>
    </source>
</evidence>
<organism evidence="8 9">
    <name type="scientific">Syncephalastrum racemosum</name>
    <name type="common">Filamentous fungus</name>
    <dbReference type="NCBI Taxonomy" id="13706"/>
    <lineage>
        <taxon>Eukaryota</taxon>
        <taxon>Fungi</taxon>
        <taxon>Fungi incertae sedis</taxon>
        <taxon>Mucoromycota</taxon>
        <taxon>Mucoromycotina</taxon>
        <taxon>Mucoromycetes</taxon>
        <taxon>Mucorales</taxon>
        <taxon>Syncephalastraceae</taxon>
        <taxon>Syncephalastrum</taxon>
    </lineage>
</organism>
<dbReference type="InParanoid" id="A0A1X2HU16"/>
<evidence type="ECO:0000256" key="4">
    <source>
        <dbReference type="ARBA" id="ARBA00022989"/>
    </source>
</evidence>
<feature type="transmembrane region" description="Helical" evidence="6">
    <location>
        <begin position="341"/>
        <end position="364"/>
    </location>
</feature>
<gene>
    <name evidence="8" type="ORF">BCR43DRAFT_559861</name>
</gene>
<dbReference type="OMA" id="YPCCIMI"/>
<evidence type="ECO:0000313" key="8">
    <source>
        <dbReference type="EMBL" id="ORZ03080.1"/>
    </source>
</evidence>
<feature type="transmembrane region" description="Helical" evidence="6">
    <location>
        <begin position="278"/>
        <end position="302"/>
    </location>
</feature>
<dbReference type="Gene3D" id="1.20.1250.20">
    <property type="entry name" value="MFS general substrate transporter like domains"/>
    <property type="match status" value="2"/>
</dbReference>
<dbReference type="InterPro" id="IPR011701">
    <property type="entry name" value="MFS"/>
</dbReference>
<feature type="domain" description="Major facilitator superfamily (MFS) profile" evidence="7">
    <location>
        <begin position="50"/>
        <end position="458"/>
    </location>
</feature>
<evidence type="ECO:0000256" key="5">
    <source>
        <dbReference type="ARBA" id="ARBA00023136"/>
    </source>
</evidence>
<name>A0A1X2HU16_SYNRA</name>
<keyword evidence="2" id="KW-0813">Transport</keyword>
<feature type="transmembrane region" description="Helical" evidence="6">
    <location>
        <begin position="400"/>
        <end position="421"/>
    </location>
</feature>
<comment type="caution">
    <text evidence="8">The sequence shown here is derived from an EMBL/GenBank/DDBJ whole genome shotgun (WGS) entry which is preliminary data.</text>
</comment>
<evidence type="ECO:0000313" key="9">
    <source>
        <dbReference type="Proteomes" id="UP000242180"/>
    </source>
</evidence>
<feature type="transmembrane region" description="Helical" evidence="6">
    <location>
        <begin position="314"/>
        <end position="334"/>
    </location>
</feature>